<name>S4PSH5_9NEOP</name>
<reference evidence="1" key="2">
    <citation type="submission" date="2013-05" db="EMBL/GenBank/DDBJ databases">
        <authorList>
            <person name="Carter J.-M."/>
            <person name="Baker S.C."/>
            <person name="Pink R."/>
            <person name="Carter D.R.F."/>
            <person name="Collins A."/>
            <person name="Tomlin J."/>
            <person name="Gibbs M."/>
            <person name="Breuker C.J."/>
        </authorList>
    </citation>
    <scope>NUCLEOTIDE SEQUENCE</scope>
    <source>
        <tissue evidence="1">Ovary</tissue>
    </source>
</reference>
<dbReference type="EMBL" id="GAIX01013778">
    <property type="protein sequence ID" value="JAA78782.1"/>
    <property type="molecule type" value="Transcribed_RNA"/>
</dbReference>
<accession>S4PSH5</accession>
<sequence length="78" mass="9158">MLQILLAVVSNEQQIKTSNIVIEFMLKDAKVLTYFYIMLDRLRREDVSLLITKCLFWMSIGKIFLSKPVVATVKYDRD</sequence>
<proteinExistence type="predicted"/>
<reference evidence="1" key="1">
    <citation type="journal article" date="2013" name="BMC Genomics">
        <title>Unscrambling butterfly oogenesis.</title>
        <authorList>
            <person name="Carter J.M."/>
            <person name="Baker S.C."/>
            <person name="Pink R."/>
            <person name="Carter D.R."/>
            <person name="Collins A."/>
            <person name="Tomlin J."/>
            <person name="Gibbs M."/>
            <person name="Breuker C.J."/>
        </authorList>
    </citation>
    <scope>NUCLEOTIDE SEQUENCE</scope>
    <source>
        <tissue evidence="1">Ovary</tissue>
    </source>
</reference>
<feature type="non-terminal residue" evidence="1">
    <location>
        <position position="78"/>
    </location>
</feature>
<protein>
    <submittedName>
        <fullName evidence="1">Uncharacterized protein</fullName>
    </submittedName>
</protein>
<organism evidence="1">
    <name type="scientific">Pararge aegeria</name>
    <name type="common">speckled wood butterfly</name>
    <dbReference type="NCBI Taxonomy" id="116150"/>
    <lineage>
        <taxon>Eukaryota</taxon>
        <taxon>Metazoa</taxon>
        <taxon>Ecdysozoa</taxon>
        <taxon>Arthropoda</taxon>
        <taxon>Hexapoda</taxon>
        <taxon>Insecta</taxon>
        <taxon>Pterygota</taxon>
        <taxon>Neoptera</taxon>
        <taxon>Endopterygota</taxon>
        <taxon>Lepidoptera</taxon>
        <taxon>Glossata</taxon>
        <taxon>Ditrysia</taxon>
        <taxon>Papilionoidea</taxon>
        <taxon>Nymphalidae</taxon>
        <taxon>Satyrinae</taxon>
        <taxon>Satyrini</taxon>
        <taxon>Parargina</taxon>
        <taxon>Pararge</taxon>
    </lineage>
</organism>
<evidence type="ECO:0000313" key="1">
    <source>
        <dbReference type="EMBL" id="JAA78782.1"/>
    </source>
</evidence>
<dbReference type="AlphaFoldDB" id="S4PSH5"/>